<gene>
    <name evidence="9" type="ORF">PROFUN_04863</name>
</gene>
<evidence type="ECO:0000256" key="5">
    <source>
        <dbReference type="ARBA" id="ARBA00023136"/>
    </source>
</evidence>
<feature type="transmembrane region" description="Helical" evidence="7">
    <location>
        <begin position="100"/>
        <end position="119"/>
    </location>
</feature>
<dbReference type="Gene3D" id="1.20.1720.10">
    <property type="entry name" value="Multidrug resistance protein D"/>
    <property type="match status" value="1"/>
</dbReference>
<keyword evidence="5 7" id="KW-0472">Membrane</keyword>
<feature type="region of interest" description="Disordered" evidence="6">
    <location>
        <begin position="1"/>
        <end position="20"/>
    </location>
</feature>
<dbReference type="AlphaFoldDB" id="A0A2P6NF44"/>
<dbReference type="PANTHER" id="PTHR23501:SF191">
    <property type="entry name" value="VACUOLAR BASIC AMINO ACID TRANSPORTER 4"/>
    <property type="match status" value="1"/>
</dbReference>
<evidence type="ECO:0000256" key="3">
    <source>
        <dbReference type="ARBA" id="ARBA00022692"/>
    </source>
</evidence>
<evidence type="ECO:0000313" key="9">
    <source>
        <dbReference type="EMBL" id="PRP82558.1"/>
    </source>
</evidence>
<keyword evidence="4 7" id="KW-1133">Transmembrane helix</keyword>
<dbReference type="InterPro" id="IPR020846">
    <property type="entry name" value="MFS_dom"/>
</dbReference>
<protein>
    <submittedName>
        <fullName evidence="9">Major facilitator superfamily permease</fullName>
    </submittedName>
</protein>
<feature type="transmembrane region" description="Helical" evidence="7">
    <location>
        <begin position="541"/>
        <end position="561"/>
    </location>
</feature>
<sequence>MPVQLAEGEPEQDDDKPTTVVSAKPSLKNFNALRPAFIVSFLSIVLIGIFVGLNTTILTTSIPHLTEQLSSWIITAYLLATLISIPVTGHLSEMMGRKNLMMLSIFVFTLGSLLCSTSWNLRSLIAFRTIQGLGSGPIHSLSAVSRYLIIIHDLLPLHVIGRFVGIMAIIPGIAVIGGPAFGGLVAEKGNWRVVFYIDIAVGILSLSLIYFFLKYEEEREKVALEMEEAAVQQVRKVIQGGKKQTEKVQTEKGEERVPTDRIETNERRSKRRIASRIDYLGITLVMISIVLCLVSSSLASDSTLEWSHPAVISMFTIGAISFLLFLIVETKVSEEPAVPVLLLVKKPLLLLILLARFFEFFILVAVVSFLPHWYSLVIGDSPALSGARLLPIMFSFILASIFSGLLLSSYRMAWPFPVLGLAITSVGVGLMTMIAEDRPYGLIAFYLALLGVGLGATHQALTVLLVTPVDRDHHPNLLSAQQFMQNAGSVIGVQCFQVALRIAVGDTVEGDINKMDRESAMEMNPTDRDHLFQVYSFGMRILFFILVPVALVSFLMVLPLFRISVVEKRNRAQQSALPVSE</sequence>
<feature type="transmembrane region" description="Helical" evidence="7">
    <location>
        <begin position="36"/>
        <end position="57"/>
    </location>
</feature>
<comment type="subcellular location">
    <subcellularLocation>
        <location evidence="1">Endomembrane system</location>
        <topology evidence="1">Multi-pass membrane protein</topology>
    </subcellularLocation>
</comment>
<feature type="transmembrane region" description="Helical" evidence="7">
    <location>
        <begin position="310"/>
        <end position="328"/>
    </location>
</feature>
<name>A0A2P6NF44_9EUKA</name>
<feature type="domain" description="Major facilitator superfamily (MFS) profile" evidence="8">
    <location>
        <begin position="32"/>
        <end position="565"/>
    </location>
</feature>
<evidence type="ECO:0000256" key="6">
    <source>
        <dbReference type="SAM" id="MobiDB-lite"/>
    </source>
</evidence>
<dbReference type="InParanoid" id="A0A2P6NF44"/>
<dbReference type="Pfam" id="PF07690">
    <property type="entry name" value="MFS_1"/>
    <property type="match status" value="1"/>
</dbReference>
<keyword evidence="3 7" id="KW-0812">Transmembrane</keyword>
<dbReference type="InterPro" id="IPR011701">
    <property type="entry name" value="MFS"/>
</dbReference>
<evidence type="ECO:0000256" key="4">
    <source>
        <dbReference type="ARBA" id="ARBA00022989"/>
    </source>
</evidence>
<dbReference type="InterPro" id="IPR001958">
    <property type="entry name" value="Tet-R_TetA/multi-R_MdtG-like"/>
</dbReference>
<dbReference type="GO" id="GO:0022857">
    <property type="term" value="F:transmembrane transporter activity"/>
    <property type="evidence" value="ECO:0007669"/>
    <property type="project" value="InterPro"/>
</dbReference>
<keyword evidence="2" id="KW-0813">Transport</keyword>
<feature type="transmembrane region" description="Helical" evidence="7">
    <location>
        <begin position="348"/>
        <end position="369"/>
    </location>
</feature>
<dbReference type="SUPFAM" id="SSF103473">
    <property type="entry name" value="MFS general substrate transporter"/>
    <property type="match status" value="1"/>
</dbReference>
<feature type="transmembrane region" description="Helical" evidence="7">
    <location>
        <begin position="414"/>
        <end position="434"/>
    </location>
</feature>
<feature type="transmembrane region" description="Helical" evidence="7">
    <location>
        <begin position="277"/>
        <end position="298"/>
    </location>
</feature>
<dbReference type="Proteomes" id="UP000241769">
    <property type="component" value="Unassembled WGS sequence"/>
</dbReference>
<dbReference type="Gene3D" id="1.20.1250.20">
    <property type="entry name" value="MFS general substrate transporter like domains"/>
    <property type="match status" value="1"/>
</dbReference>
<feature type="transmembrane region" description="Helical" evidence="7">
    <location>
        <begin position="160"/>
        <end position="181"/>
    </location>
</feature>
<evidence type="ECO:0000256" key="7">
    <source>
        <dbReference type="SAM" id="Phobius"/>
    </source>
</evidence>
<dbReference type="OrthoDB" id="3437016at2759"/>
<accession>A0A2P6NF44</accession>
<proteinExistence type="predicted"/>
<reference evidence="9 10" key="1">
    <citation type="journal article" date="2018" name="Genome Biol. Evol.">
        <title>Multiple Roots of Fruiting Body Formation in Amoebozoa.</title>
        <authorList>
            <person name="Hillmann F."/>
            <person name="Forbes G."/>
            <person name="Novohradska S."/>
            <person name="Ferling I."/>
            <person name="Riege K."/>
            <person name="Groth M."/>
            <person name="Westermann M."/>
            <person name="Marz M."/>
            <person name="Spaller T."/>
            <person name="Winckler T."/>
            <person name="Schaap P."/>
            <person name="Glockner G."/>
        </authorList>
    </citation>
    <scope>NUCLEOTIDE SEQUENCE [LARGE SCALE GENOMIC DNA]</scope>
    <source>
        <strain evidence="9 10">Jena</strain>
    </source>
</reference>
<organism evidence="9 10">
    <name type="scientific">Planoprotostelium fungivorum</name>
    <dbReference type="NCBI Taxonomy" id="1890364"/>
    <lineage>
        <taxon>Eukaryota</taxon>
        <taxon>Amoebozoa</taxon>
        <taxon>Evosea</taxon>
        <taxon>Variosea</taxon>
        <taxon>Cavosteliida</taxon>
        <taxon>Cavosteliaceae</taxon>
        <taxon>Planoprotostelium</taxon>
    </lineage>
</organism>
<dbReference type="InterPro" id="IPR036259">
    <property type="entry name" value="MFS_trans_sf"/>
</dbReference>
<feature type="transmembrane region" description="Helical" evidence="7">
    <location>
        <begin position="389"/>
        <end position="407"/>
    </location>
</feature>
<feature type="transmembrane region" description="Helical" evidence="7">
    <location>
        <begin position="193"/>
        <end position="213"/>
    </location>
</feature>
<feature type="transmembrane region" description="Helical" evidence="7">
    <location>
        <begin position="440"/>
        <end position="466"/>
    </location>
</feature>
<dbReference type="GO" id="GO:0012505">
    <property type="term" value="C:endomembrane system"/>
    <property type="evidence" value="ECO:0007669"/>
    <property type="project" value="UniProtKB-SubCell"/>
</dbReference>
<keyword evidence="10" id="KW-1185">Reference proteome</keyword>
<dbReference type="GO" id="GO:0005886">
    <property type="term" value="C:plasma membrane"/>
    <property type="evidence" value="ECO:0007669"/>
    <property type="project" value="TreeGrafter"/>
</dbReference>
<dbReference type="PANTHER" id="PTHR23501">
    <property type="entry name" value="MAJOR FACILITATOR SUPERFAMILY"/>
    <property type="match status" value="1"/>
</dbReference>
<feature type="transmembrane region" description="Helical" evidence="7">
    <location>
        <begin position="69"/>
        <end position="88"/>
    </location>
</feature>
<dbReference type="PROSITE" id="PS50850">
    <property type="entry name" value="MFS"/>
    <property type="match status" value="1"/>
</dbReference>
<evidence type="ECO:0000256" key="1">
    <source>
        <dbReference type="ARBA" id="ARBA00004127"/>
    </source>
</evidence>
<evidence type="ECO:0000256" key="2">
    <source>
        <dbReference type="ARBA" id="ARBA00022448"/>
    </source>
</evidence>
<evidence type="ECO:0000259" key="8">
    <source>
        <dbReference type="PROSITE" id="PS50850"/>
    </source>
</evidence>
<dbReference type="PRINTS" id="PR01035">
    <property type="entry name" value="TCRTETA"/>
</dbReference>
<evidence type="ECO:0000313" key="10">
    <source>
        <dbReference type="Proteomes" id="UP000241769"/>
    </source>
</evidence>
<dbReference type="EMBL" id="MDYQ01000100">
    <property type="protein sequence ID" value="PRP82558.1"/>
    <property type="molecule type" value="Genomic_DNA"/>
</dbReference>
<comment type="caution">
    <text evidence="9">The sequence shown here is derived from an EMBL/GenBank/DDBJ whole genome shotgun (WGS) entry which is preliminary data.</text>
</comment>